<dbReference type="SUPFAM" id="SSF50630">
    <property type="entry name" value="Acid proteases"/>
    <property type="match status" value="1"/>
</dbReference>
<dbReference type="GeneID" id="22893271"/>
<dbReference type="OMA" id="TATHEIP"/>
<proteinExistence type="predicted"/>
<comment type="caution">
    <text evidence="3">The sequence shown here is derived from an EMBL/GenBank/DDBJ whole genome shotgun (WGS) entry which is preliminary data.</text>
</comment>
<dbReference type="OrthoDB" id="5362401at2759"/>
<sequence>MKFPHTPIVVLLLQLGLPTTRLGVAKALNTLSHDVTNVTLDSLVFNDRGRYNGTNRRNGDDGDDDDDDDDDDDNDRRPGLGNFGEIPVNRQGFRMQIGTPPQTVWLSPSLILKDVIVRNASSCHDDDDDDDNGLDDTDEYRQAVRCEYASQGLFRSQLSRSFERLNQRIEIPPTPYDSSQRFEGDLVDGIMIRETVSFPNTSQELNREGFEVGLHLDHEDDDDDDDHVGLPGFLGLNRESTFLQTFFPNNKVFGVSFPKMDKNWGIEIDFDGGDVAKSTGGIISTAFPADQRQYPLSARVESMEINGQELLSQPFDARIDIGHLPGTKLPRDVYRRFASVTGANGYADDDDDDNDWIREASYPTYNTTVPTLLSEQWNLTVRFSNGFETRIPQQYLIQEVNYSDQSTSNSASPRRPRSISKITNVERADSSANGALLSGPTLGSDILLFSYLIVDYQRNQWSIARSLDASRVLGEKREEDVEVPNSGDVPAPGGSSDGPNGAGGVAVDNGVRAVLCMGVLTSLVGILGLV</sequence>
<feature type="compositionally biased region" description="Acidic residues" evidence="1">
    <location>
        <begin position="61"/>
        <end position="73"/>
    </location>
</feature>
<dbReference type="PANTHER" id="PTHR35711">
    <property type="entry name" value="EXPRESSED PROTEIN"/>
    <property type="match status" value="1"/>
</dbReference>
<dbReference type="STRING" id="756982.G1XD94"/>
<feature type="signal peptide" evidence="2">
    <location>
        <begin position="1"/>
        <end position="27"/>
    </location>
</feature>
<dbReference type="AlphaFoldDB" id="G1XD94"/>
<evidence type="ECO:0000313" key="4">
    <source>
        <dbReference type="Proteomes" id="UP000008784"/>
    </source>
</evidence>
<accession>G1XD94</accession>
<evidence type="ECO:0000256" key="1">
    <source>
        <dbReference type="SAM" id="MobiDB-lite"/>
    </source>
</evidence>
<protein>
    <recommendedName>
        <fullName evidence="5">Peptidase A1 domain-containing protein</fullName>
    </recommendedName>
</protein>
<dbReference type="Gene3D" id="2.40.70.10">
    <property type="entry name" value="Acid Proteases"/>
    <property type="match status" value="2"/>
</dbReference>
<feature type="region of interest" description="Disordered" evidence="1">
    <location>
        <begin position="475"/>
        <end position="503"/>
    </location>
</feature>
<feature type="compositionally biased region" description="Low complexity" evidence="1">
    <location>
        <begin position="490"/>
        <end position="503"/>
    </location>
</feature>
<dbReference type="InterPro" id="IPR021109">
    <property type="entry name" value="Peptidase_aspartic_dom_sf"/>
</dbReference>
<name>G1XD94_ARTOA</name>
<evidence type="ECO:0008006" key="5">
    <source>
        <dbReference type="Google" id="ProtNLM"/>
    </source>
</evidence>
<dbReference type="Proteomes" id="UP000008784">
    <property type="component" value="Unassembled WGS sequence"/>
</dbReference>
<dbReference type="EMBL" id="ADOT01000138">
    <property type="protein sequence ID" value="EGX48976.1"/>
    <property type="molecule type" value="Genomic_DNA"/>
</dbReference>
<reference evidence="3 4" key="1">
    <citation type="journal article" date="2011" name="PLoS Pathog.">
        <title>Genomic and proteomic analyses of the fungus Arthrobotrys oligospora provide insights into nematode-trap formation.</title>
        <authorList>
            <person name="Yang J."/>
            <person name="Wang L."/>
            <person name="Ji X."/>
            <person name="Feng Y."/>
            <person name="Li X."/>
            <person name="Zou C."/>
            <person name="Xu J."/>
            <person name="Ren Y."/>
            <person name="Mi Q."/>
            <person name="Wu J."/>
            <person name="Liu S."/>
            <person name="Liu Y."/>
            <person name="Huang X."/>
            <person name="Wang H."/>
            <person name="Niu X."/>
            <person name="Li J."/>
            <person name="Liang L."/>
            <person name="Luo Y."/>
            <person name="Ji K."/>
            <person name="Zhou W."/>
            <person name="Yu Z."/>
            <person name="Li G."/>
            <person name="Liu Y."/>
            <person name="Li L."/>
            <person name="Qiao M."/>
            <person name="Feng L."/>
            <person name="Zhang K.-Q."/>
        </authorList>
    </citation>
    <scope>NUCLEOTIDE SEQUENCE [LARGE SCALE GENOMIC DNA]</scope>
    <source>
        <strain evidence="4">ATCC 24927 / CBS 115.81 / DSM 1491</strain>
    </source>
</reference>
<dbReference type="RefSeq" id="XP_011122374.1">
    <property type="nucleotide sequence ID" value="XM_011124072.1"/>
</dbReference>
<gene>
    <name evidence="3" type="ORF">AOL_s00079g197</name>
</gene>
<organism evidence="3 4">
    <name type="scientific">Arthrobotrys oligospora (strain ATCC 24927 / CBS 115.81 / DSM 1491)</name>
    <name type="common">Nematode-trapping fungus</name>
    <name type="synonym">Didymozoophaga oligospora</name>
    <dbReference type="NCBI Taxonomy" id="756982"/>
    <lineage>
        <taxon>Eukaryota</taxon>
        <taxon>Fungi</taxon>
        <taxon>Dikarya</taxon>
        <taxon>Ascomycota</taxon>
        <taxon>Pezizomycotina</taxon>
        <taxon>Orbiliomycetes</taxon>
        <taxon>Orbiliales</taxon>
        <taxon>Orbiliaceae</taxon>
        <taxon>Orbilia</taxon>
        <taxon>Orbilia oligospora</taxon>
    </lineage>
</organism>
<dbReference type="PANTHER" id="PTHR35711:SF1">
    <property type="entry name" value="ECTODERMAL, ISOFORM F"/>
    <property type="match status" value="1"/>
</dbReference>
<dbReference type="HOGENOM" id="CLU_569884_0_0_1"/>
<evidence type="ECO:0000313" key="3">
    <source>
        <dbReference type="EMBL" id="EGX48976.1"/>
    </source>
</evidence>
<evidence type="ECO:0000256" key="2">
    <source>
        <dbReference type="SAM" id="SignalP"/>
    </source>
</evidence>
<keyword evidence="4" id="KW-1185">Reference proteome</keyword>
<dbReference type="InParanoid" id="G1XD94"/>
<feature type="region of interest" description="Disordered" evidence="1">
    <location>
        <begin position="49"/>
        <end position="86"/>
    </location>
</feature>
<feature type="chain" id="PRO_5003426145" description="Peptidase A1 domain-containing protein" evidence="2">
    <location>
        <begin position="28"/>
        <end position="530"/>
    </location>
</feature>
<keyword evidence="2" id="KW-0732">Signal</keyword>